<proteinExistence type="inferred from homology"/>
<comment type="catalytic activity">
    <reaction evidence="5">
        <text>UDP-N-acetyl-alpha-D-mannosamine + N-acetyl-alpha-D-glucosaminyl-di-trans,octa-cis-undecaprenyl diphosphate = N-acetyl-beta-D-mannosaminyl-(1-&gt;4)-N-acetyl-alpha-D-glucosaminyl di-trans,octa-cis-undecaprenyl diphosphate + UDP + H(+)</text>
        <dbReference type="Rhea" id="RHEA:16053"/>
        <dbReference type="ChEBI" id="CHEBI:15378"/>
        <dbReference type="ChEBI" id="CHEBI:58223"/>
        <dbReference type="ChEBI" id="CHEBI:62959"/>
        <dbReference type="ChEBI" id="CHEBI:68623"/>
        <dbReference type="ChEBI" id="CHEBI:132210"/>
        <dbReference type="EC" id="2.4.1.187"/>
    </reaction>
</comment>
<evidence type="ECO:0000256" key="1">
    <source>
        <dbReference type="ARBA" id="ARBA00022676"/>
    </source>
</evidence>
<accession>A0A3G5FJV9</accession>
<dbReference type="InterPro" id="IPR034714">
    <property type="entry name" value="TagA_TarA"/>
</dbReference>
<dbReference type="InterPro" id="IPR004629">
    <property type="entry name" value="WecG_TagA_CpsF"/>
</dbReference>
<dbReference type="GO" id="GO:0071555">
    <property type="term" value="P:cell wall organization"/>
    <property type="evidence" value="ECO:0007669"/>
    <property type="project" value="UniProtKB-KW"/>
</dbReference>
<dbReference type="Pfam" id="PF03808">
    <property type="entry name" value="Glyco_tran_WecG"/>
    <property type="match status" value="1"/>
</dbReference>
<comment type="function">
    <text evidence="5">Catalyzes the conversion of GlcNAc-PP-undecaprenol into ManNAc-GlcNAc-PP-undecaprenol, the first committed lipid intermediate in the de novo synthesis of teichoic acid.</text>
</comment>
<dbReference type="EC" id="2.4.1.187" evidence="5"/>
<reference evidence="6 7" key="1">
    <citation type="journal article" date="2012" name="Int. J. Syst. Evol. Microbiol.">
        <title>Characterization of Tetragenococcus strains from sugar thick juice reveals a novel species, Tetragenococcus osmophilus sp. nov., and divides Tetragenococcus halophilus into two subspecies, T. halophilus subsp. halophilus subsp. nov. and T. halophilus subsp. flandriensis subsp. nov.</title>
        <authorList>
            <person name="Juste A."/>
            <person name="Van Trappen S."/>
            <person name="Verreth C."/>
            <person name="Cleenwerck I."/>
            <person name="De Vos P."/>
            <person name="Lievens B."/>
            <person name="Willems K.A."/>
        </authorList>
    </citation>
    <scope>NUCLEOTIDE SEQUENCE [LARGE SCALE GENOMIC DNA]</scope>
    <source>
        <strain evidence="6 7">LMG 26042</strain>
    </source>
</reference>
<dbReference type="GO" id="GO:0047244">
    <property type="term" value="F:N-acetylglucosaminyldiphosphoundecaprenol N-acetyl-beta-D-mannosaminyltransferase activity"/>
    <property type="evidence" value="ECO:0007669"/>
    <property type="project" value="UniProtKB-UniRule"/>
</dbReference>
<dbReference type="Proteomes" id="UP000280475">
    <property type="component" value="Chromosome"/>
</dbReference>
<dbReference type="RefSeq" id="WP_103892317.1">
    <property type="nucleotide sequence ID" value="NZ_CP027768.1"/>
</dbReference>
<evidence type="ECO:0000256" key="5">
    <source>
        <dbReference type="HAMAP-Rule" id="MF_02070"/>
    </source>
</evidence>
<comment type="similarity">
    <text evidence="5">Belongs to the glycosyltransferase 26 family. TagA/TarA subfamily.</text>
</comment>
<keyword evidence="4 5" id="KW-0961">Cell wall biogenesis/degradation</keyword>
<name>A0A3G5FJV9_TETHA</name>
<keyword evidence="3 5" id="KW-0777">Teichoic acid biosynthesis</keyword>
<dbReference type="HAMAP" id="MF_02070">
    <property type="entry name" value="TagA_TarA"/>
    <property type="match status" value="1"/>
</dbReference>
<evidence type="ECO:0000256" key="3">
    <source>
        <dbReference type="ARBA" id="ARBA00022944"/>
    </source>
</evidence>
<protein>
    <recommendedName>
        <fullName evidence="5">N-acetylglucosaminyldiphosphoundecaprenol N-acetyl-beta-D-mannosaminyltransferase</fullName>
        <ecNumber evidence="5">2.4.1.187</ecNumber>
    </recommendedName>
    <alternativeName>
        <fullName evidence="5">N-acetylmannosaminyltransferase</fullName>
    </alternativeName>
    <alternativeName>
        <fullName evidence="5">UDP-N-acetylmannosamine transferase</fullName>
    </alternativeName>
    <alternativeName>
        <fullName evidence="5">UDP-N-acetylmannosamine:N-acetylglucosaminyl pyrophosphorylundecaprenol N-acetylmannosaminyltransferase</fullName>
    </alternativeName>
</protein>
<dbReference type="EMBL" id="CP027768">
    <property type="protein sequence ID" value="AYW50624.1"/>
    <property type="molecule type" value="Genomic_DNA"/>
</dbReference>
<gene>
    <name evidence="6" type="ORF">C7H83_09200</name>
</gene>
<organism evidence="6 7">
    <name type="scientific">Tetragenococcus halophilus</name>
    <name type="common">Pediococcus halophilus</name>
    <dbReference type="NCBI Taxonomy" id="51669"/>
    <lineage>
        <taxon>Bacteria</taxon>
        <taxon>Bacillati</taxon>
        <taxon>Bacillota</taxon>
        <taxon>Bacilli</taxon>
        <taxon>Lactobacillales</taxon>
        <taxon>Enterococcaceae</taxon>
        <taxon>Tetragenococcus</taxon>
    </lineage>
</organism>
<evidence type="ECO:0000313" key="6">
    <source>
        <dbReference type="EMBL" id="AYW50624.1"/>
    </source>
</evidence>
<dbReference type="UniPathway" id="UPA00632"/>
<dbReference type="PANTHER" id="PTHR34136:SF1">
    <property type="entry name" value="UDP-N-ACETYL-D-MANNOSAMINURONIC ACID TRANSFERASE"/>
    <property type="match status" value="1"/>
</dbReference>
<keyword evidence="1 5" id="KW-0328">Glycosyltransferase</keyword>
<dbReference type="CDD" id="cd06533">
    <property type="entry name" value="Glyco_transf_WecG_TagA"/>
    <property type="match status" value="1"/>
</dbReference>
<dbReference type="NCBIfam" id="TIGR00696">
    <property type="entry name" value="wecG_tagA_cpsF"/>
    <property type="match status" value="1"/>
</dbReference>
<evidence type="ECO:0000256" key="2">
    <source>
        <dbReference type="ARBA" id="ARBA00022679"/>
    </source>
</evidence>
<evidence type="ECO:0000313" key="7">
    <source>
        <dbReference type="Proteomes" id="UP000280475"/>
    </source>
</evidence>
<keyword evidence="2 5" id="KW-0808">Transferase</keyword>
<comment type="pathway">
    <text evidence="5">Cell wall biogenesis; teichoic acid biosynthesis.</text>
</comment>
<sequence>MITEEILGFPVDAITYDDIINDLPKYMQAGKKMSAISVNPQVIVESQNYPMINKFIKQSTHRIPDGIGVVLVSKLTAGKIKERVAGIELMQRFLAYADLNKKSVFFYGARPEVVSDAAVKVKQDYPNLTLSGTIDGYTKLTEAEVVANINKANPDFLFVALGFPKQEEWLARNIPYLNVSIFQDVGGSLDVLSGHVKRAPKIFIRCHLEWLYRSLSDPKRLRRITQLPVFVFKSLWWKVRTSNDKKDY</sequence>
<dbReference type="GO" id="GO:0019350">
    <property type="term" value="P:teichoic acid biosynthetic process"/>
    <property type="evidence" value="ECO:0007669"/>
    <property type="project" value="UniProtKB-UniRule"/>
</dbReference>
<evidence type="ECO:0000256" key="4">
    <source>
        <dbReference type="ARBA" id="ARBA00023316"/>
    </source>
</evidence>
<dbReference type="AlphaFoldDB" id="A0A3G5FJV9"/>
<dbReference type="PANTHER" id="PTHR34136">
    <property type="match status" value="1"/>
</dbReference>